<evidence type="ECO:0000313" key="2">
    <source>
        <dbReference type="Proteomes" id="UP000249661"/>
    </source>
</evidence>
<organism evidence="1 2">
    <name type="scientific">Aspergillus aculeatinus CBS 121060</name>
    <dbReference type="NCBI Taxonomy" id="1448322"/>
    <lineage>
        <taxon>Eukaryota</taxon>
        <taxon>Fungi</taxon>
        <taxon>Dikarya</taxon>
        <taxon>Ascomycota</taxon>
        <taxon>Pezizomycotina</taxon>
        <taxon>Eurotiomycetes</taxon>
        <taxon>Eurotiomycetidae</taxon>
        <taxon>Eurotiales</taxon>
        <taxon>Aspergillaceae</taxon>
        <taxon>Aspergillus</taxon>
        <taxon>Aspergillus subgen. Circumdati</taxon>
    </lineage>
</organism>
<proteinExistence type="predicted"/>
<keyword evidence="2" id="KW-1185">Reference proteome</keyword>
<reference evidence="1" key="1">
    <citation type="submission" date="2018-02" db="EMBL/GenBank/DDBJ databases">
        <title>The genomes of Aspergillus section Nigri reveals drivers in fungal speciation.</title>
        <authorList>
            <consortium name="DOE Joint Genome Institute"/>
            <person name="Vesth T.C."/>
            <person name="Nybo J."/>
            <person name="Theobald S."/>
            <person name="Brandl J."/>
            <person name="Frisvad J.C."/>
            <person name="Nielsen K.F."/>
            <person name="Lyhne E.K."/>
            <person name="Kogle M.E."/>
            <person name="Kuo A."/>
            <person name="Riley R."/>
            <person name="Clum A."/>
            <person name="Nolan M."/>
            <person name="Lipzen A."/>
            <person name="Salamov A."/>
            <person name="Henrissat B."/>
            <person name="Wiebenga A."/>
            <person name="De vries R.P."/>
            <person name="Grigoriev I.V."/>
            <person name="Mortensen U.H."/>
            <person name="Andersen M.R."/>
            <person name="Baker S.E."/>
        </authorList>
    </citation>
    <scope>NUCLEOTIDE SEQUENCE</scope>
    <source>
        <strain evidence="1">CBS 121060</strain>
    </source>
</reference>
<protein>
    <submittedName>
        <fullName evidence="1">Uncharacterized protein</fullName>
    </submittedName>
</protein>
<name>A0ACD1HGZ3_9EURO</name>
<accession>A0ACD1HGZ3</accession>
<evidence type="ECO:0000313" key="1">
    <source>
        <dbReference type="EMBL" id="RAH72669.1"/>
    </source>
</evidence>
<sequence>MSTYFILRDPTIFPSPTRFLPDRWLLAPEEALRLQRYLVPASKGTLGCLGQNIIPSPLNTPSLPPSPLALRVIVTVTVTVGTTPTNITRMVYGVCSMNAAWMHLVLGTLFRRYELALHATTQANVEMTRDNFIGQTAFGANNVQVRVVGVVG</sequence>
<dbReference type="EMBL" id="KZ824943">
    <property type="protein sequence ID" value="RAH72669.1"/>
    <property type="molecule type" value="Genomic_DNA"/>
</dbReference>
<dbReference type="Proteomes" id="UP000249661">
    <property type="component" value="Unassembled WGS sequence"/>
</dbReference>
<gene>
    <name evidence="1" type="ORF">BO66DRAFT_436333</name>
</gene>